<dbReference type="STRING" id="1126833.VN24_12120"/>
<dbReference type="RefSeq" id="WP_045670620.1">
    <property type="nucleotide sequence ID" value="NZ_CP011058.1"/>
</dbReference>
<reference evidence="2 3" key="1">
    <citation type="journal article" date="2015" name="J. Biotechnol.">
        <title>Complete genome sequence of Paenibacillus beijingensis 7188(T) (=DSM 24997(T)), a novel rhizobacterium from jujube garden soil.</title>
        <authorList>
            <person name="Kwak Y."/>
            <person name="Shin J.H."/>
        </authorList>
    </citation>
    <scope>NUCLEOTIDE SEQUENCE [LARGE SCALE GENOMIC DNA]</scope>
    <source>
        <strain evidence="2 3">DSM 24997</strain>
    </source>
</reference>
<dbReference type="CDD" id="cd00448">
    <property type="entry name" value="YjgF_YER057c_UK114_family"/>
    <property type="match status" value="1"/>
</dbReference>
<evidence type="ECO:0000313" key="2">
    <source>
        <dbReference type="EMBL" id="AJY75187.1"/>
    </source>
</evidence>
<dbReference type="InterPro" id="IPR035959">
    <property type="entry name" value="RutC-like_sf"/>
</dbReference>
<dbReference type="KEGG" id="pbj:VN24_12120"/>
<dbReference type="InterPro" id="IPR019897">
    <property type="entry name" value="RidA_CS"/>
</dbReference>
<dbReference type="PANTHER" id="PTHR11803:SF58">
    <property type="entry name" value="PROTEIN HMF1-RELATED"/>
    <property type="match status" value="1"/>
</dbReference>
<dbReference type="Pfam" id="PF01042">
    <property type="entry name" value="Ribonuc_L-PSP"/>
    <property type="match status" value="1"/>
</dbReference>
<dbReference type="GO" id="GO:0005829">
    <property type="term" value="C:cytosol"/>
    <property type="evidence" value="ECO:0007669"/>
    <property type="project" value="TreeGrafter"/>
</dbReference>
<dbReference type="GO" id="GO:0019239">
    <property type="term" value="F:deaminase activity"/>
    <property type="evidence" value="ECO:0007669"/>
    <property type="project" value="TreeGrafter"/>
</dbReference>
<evidence type="ECO:0000313" key="3">
    <source>
        <dbReference type="Proteomes" id="UP000032633"/>
    </source>
</evidence>
<reference evidence="3" key="2">
    <citation type="submission" date="2015-03" db="EMBL/GenBank/DDBJ databases">
        <title>Genome sequence of Paenibacillus beijingensis strain DSM 24997T.</title>
        <authorList>
            <person name="Kwak Y."/>
            <person name="Shin J.-H."/>
        </authorList>
    </citation>
    <scope>NUCLEOTIDE SEQUENCE [LARGE SCALE GENOMIC DNA]</scope>
    <source>
        <strain evidence="3">DSM 24997</strain>
    </source>
</reference>
<dbReference type="AlphaFoldDB" id="A0A0D5NJM7"/>
<dbReference type="Proteomes" id="UP000032633">
    <property type="component" value="Chromosome"/>
</dbReference>
<dbReference type="Gene3D" id="3.30.1330.40">
    <property type="entry name" value="RutC-like"/>
    <property type="match status" value="1"/>
</dbReference>
<proteinExistence type="inferred from homology"/>
<name>A0A0D5NJM7_9BACL</name>
<accession>A0A0D5NJM7</accession>
<dbReference type="SUPFAM" id="SSF55298">
    <property type="entry name" value="YjgF-like"/>
    <property type="match status" value="1"/>
</dbReference>
<dbReference type="OrthoDB" id="9803101at2"/>
<dbReference type="PANTHER" id="PTHR11803">
    <property type="entry name" value="2-IMINOBUTANOATE/2-IMINOPROPANOATE DEAMINASE RIDA"/>
    <property type="match status" value="1"/>
</dbReference>
<dbReference type="HOGENOM" id="CLU_117167_0_0_9"/>
<gene>
    <name evidence="2" type="ORF">VN24_12120</name>
</gene>
<keyword evidence="3" id="KW-1185">Reference proteome</keyword>
<dbReference type="EMBL" id="CP011058">
    <property type="protein sequence ID" value="AJY75187.1"/>
    <property type="molecule type" value="Genomic_DNA"/>
</dbReference>
<organism evidence="2 3">
    <name type="scientific">Paenibacillus beijingensis</name>
    <dbReference type="NCBI Taxonomy" id="1126833"/>
    <lineage>
        <taxon>Bacteria</taxon>
        <taxon>Bacillati</taxon>
        <taxon>Bacillota</taxon>
        <taxon>Bacilli</taxon>
        <taxon>Bacillales</taxon>
        <taxon>Paenibacillaceae</taxon>
        <taxon>Paenibacillus</taxon>
    </lineage>
</organism>
<evidence type="ECO:0000256" key="1">
    <source>
        <dbReference type="ARBA" id="ARBA00010552"/>
    </source>
</evidence>
<protein>
    <submittedName>
        <fullName evidence="2">Translation initiation inhibitor</fullName>
    </submittedName>
</protein>
<dbReference type="PROSITE" id="PS01094">
    <property type="entry name" value="UPF0076"/>
    <property type="match status" value="1"/>
</dbReference>
<dbReference type="PATRIC" id="fig|1126833.4.peg.2654"/>
<dbReference type="InterPro" id="IPR006175">
    <property type="entry name" value="YjgF/YER057c/UK114"/>
</dbReference>
<sequence length="136" mass="14993">MKEAIILPGYVDDMPFSLGYKVKGGTTLHISGATAYPLYHSHPHIEEELQVSDSIKDQTQKVLDNIKLVVEAAGGTINDIVKTTIFNTRMDLQDEVNEVYNAFFAGHRPARSHIGVSELVGSKLMIEIEVIAVLNN</sequence>
<comment type="similarity">
    <text evidence="1">Belongs to the RutC family.</text>
</comment>